<feature type="domain" description="Methyltransferase" evidence="2">
    <location>
        <begin position="164"/>
        <end position="262"/>
    </location>
</feature>
<feature type="compositionally biased region" description="Polar residues" evidence="1">
    <location>
        <begin position="45"/>
        <end position="55"/>
    </location>
</feature>
<dbReference type="InterPro" id="IPR041698">
    <property type="entry name" value="Methyltransf_25"/>
</dbReference>
<evidence type="ECO:0000259" key="2">
    <source>
        <dbReference type="Pfam" id="PF13649"/>
    </source>
</evidence>
<dbReference type="PANTHER" id="PTHR43464:SF23">
    <property type="entry name" value="JUVENILE HORMONE ACID O-METHYLTRANSFERASE"/>
    <property type="match status" value="1"/>
</dbReference>
<dbReference type="EMBL" id="CAJNIZ010043731">
    <property type="protein sequence ID" value="CAE7667003.1"/>
    <property type="molecule type" value="Genomic_DNA"/>
</dbReference>
<comment type="caution">
    <text evidence="3">The sequence shown here is derived from an EMBL/GenBank/DDBJ whole genome shotgun (WGS) entry which is preliminary data.</text>
</comment>
<dbReference type="PANTHER" id="PTHR43464">
    <property type="entry name" value="METHYLTRANSFERASE"/>
    <property type="match status" value="1"/>
</dbReference>
<feature type="compositionally biased region" description="Basic and acidic residues" evidence="1">
    <location>
        <begin position="25"/>
        <end position="35"/>
    </location>
</feature>
<dbReference type="AlphaFoldDB" id="A0A812WAU0"/>
<evidence type="ECO:0000256" key="1">
    <source>
        <dbReference type="SAM" id="MobiDB-lite"/>
    </source>
</evidence>
<dbReference type="Proteomes" id="UP000649617">
    <property type="component" value="Unassembled WGS sequence"/>
</dbReference>
<gene>
    <name evidence="3" type="ORF">SPIL2461_LOCUS18279</name>
</gene>
<accession>A0A812WAU0</accession>
<dbReference type="Pfam" id="PF13649">
    <property type="entry name" value="Methyltransf_25"/>
    <property type="match status" value="1"/>
</dbReference>
<feature type="region of interest" description="Disordered" evidence="1">
    <location>
        <begin position="25"/>
        <end position="55"/>
    </location>
</feature>
<sequence>MEYSRHEHESAEDYAARLLGMLQERDARDALREQEVEPGAEEQTAEATTDPGQSAESGLLDAEAVLVAQSAEKQNPMVLELLKGLQKCAVYTDTPNHETNRKLWDAYAQSWSSNVDWVQRMSGHVSRQAEELQFLGDEWSDIESLDAVLSYWLYPHLQDGSLTVAEVGSGGGRIAAKVAPKVQRLVCFDVSEGMLARAKSRIVGELGQKHVDFQLISGDAAYPQKYNCSFDFVYSFDVFVHMDLHQMRQSLLCMHSILRPSGLCFVSFANLLAPDGWRRFAKQQHYSVGGFYFVSPDIVRCLLRRTGFSLVSISKSEQGNIYLNRDILVIARKA</sequence>
<dbReference type="SUPFAM" id="SSF53335">
    <property type="entry name" value="S-adenosyl-L-methionine-dependent methyltransferases"/>
    <property type="match status" value="1"/>
</dbReference>
<dbReference type="OrthoDB" id="416496at2759"/>
<name>A0A812WAU0_SYMPI</name>
<keyword evidence="4" id="KW-1185">Reference proteome</keyword>
<evidence type="ECO:0000313" key="4">
    <source>
        <dbReference type="Proteomes" id="UP000649617"/>
    </source>
</evidence>
<dbReference type="GO" id="GO:0010420">
    <property type="term" value="F:polyprenyldihydroxybenzoate methyltransferase activity"/>
    <property type="evidence" value="ECO:0007669"/>
    <property type="project" value="TreeGrafter"/>
</dbReference>
<dbReference type="InterPro" id="IPR029063">
    <property type="entry name" value="SAM-dependent_MTases_sf"/>
</dbReference>
<reference evidence="3" key="1">
    <citation type="submission" date="2021-02" db="EMBL/GenBank/DDBJ databases">
        <authorList>
            <person name="Dougan E. K."/>
            <person name="Rhodes N."/>
            <person name="Thang M."/>
            <person name="Chan C."/>
        </authorList>
    </citation>
    <scope>NUCLEOTIDE SEQUENCE</scope>
</reference>
<organism evidence="3 4">
    <name type="scientific">Symbiodinium pilosum</name>
    <name type="common">Dinoflagellate</name>
    <dbReference type="NCBI Taxonomy" id="2952"/>
    <lineage>
        <taxon>Eukaryota</taxon>
        <taxon>Sar</taxon>
        <taxon>Alveolata</taxon>
        <taxon>Dinophyceae</taxon>
        <taxon>Suessiales</taxon>
        <taxon>Symbiodiniaceae</taxon>
        <taxon>Symbiodinium</taxon>
    </lineage>
</organism>
<evidence type="ECO:0000313" key="3">
    <source>
        <dbReference type="EMBL" id="CAE7667003.1"/>
    </source>
</evidence>
<dbReference type="Gene3D" id="3.40.50.150">
    <property type="entry name" value="Vaccinia Virus protein VP39"/>
    <property type="match status" value="1"/>
</dbReference>
<protein>
    <recommendedName>
        <fullName evidence="2">Methyltransferase domain-containing protein</fullName>
    </recommendedName>
</protein>
<proteinExistence type="predicted"/>
<dbReference type="CDD" id="cd02440">
    <property type="entry name" value="AdoMet_MTases"/>
    <property type="match status" value="1"/>
</dbReference>